<dbReference type="RefSeq" id="XP_021873350.1">
    <property type="nucleotide sequence ID" value="XM_022014569.1"/>
</dbReference>
<evidence type="ECO:0000256" key="1">
    <source>
        <dbReference type="ARBA" id="ARBA00004141"/>
    </source>
</evidence>
<keyword evidence="2 6" id="KW-0812">Transmembrane</keyword>
<feature type="transmembrane region" description="Helical" evidence="6">
    <location>
        <begin position="222"/>
        <end position="243"/>
    </location>
</feature>
<dbReference type="STRING" id="4999.A0A1Y1UQY9"/>
<feature type="transmembrane region" description="Helical" evidence="6">
    <location>
        <begin position="440"/>
        <end position="462"/>
    </location>
</feature>
<proteinExistence type="predicted"/>
<sequence>MQAYIQYRQFTPPDESGPSRRSRSGPPTPIESSVTAGSEEDHTPVTSTSGASSQTTTVIAPENTDAQEKPTSGDYVEFEPDDPCNPRNWSPLYRYWVVGQLTFLTLSLTFASAAGAPAEAGFRAEFDCDEITATAATGLFLVGAGLGALPTAPLSELYGRLPVYVITVLIATLFEIGCALAPNAPALLILRFFAGLVSSAPLSNAGGTLHDIGTPVSRTIQFPVFASAGFLAPILAPVMGGYIVTDARFGWRWMYWVSAIWNALAFLLVFFCMPETLAQATLKLKAVRMRKVTGDPKWRAKMEDNKFLPTLKNTLKRPFQMMAAEPVLQFFIVYLTVAYICLYGSFTAYPLIFADHGLNQRQIGLTFIPIGVGFLSLTLVYALHLIRYKGLVRDAHQGKQRRGIYEGKVEPEERLIPLMAANVLFPIGLLWLAWTSQSHFNVWIPIVSGLPFGIGLLSIFQASMLYIQDAYGQYAASAVSTTTLVRYVVPGFVILAYPQMYQTLGNAWATTLFGIIAAVLTPVPFIFYLYGRKIRDKCTWTVKD</sequence>
<comment type="caution">
    <text evidence="8">The sequence shown here is derived from an EMBL/GenBank/DDBJ whole genome shotgun (WGS) entry which is preliminary data.</text>
</comment>
<evidence type="ECO:0000256" key="4">
    <source>
        <dbReference type="ARBA" id="ARBA00023136"/>
    </source>
</evidence>
<dbReference type="CDD" id="cd17323">
    <property type="entry name" value="MFS_Tpo1_MDR_like"/>
    <property type="match status" value="1"/>
</dbReference>
<feature type="transmembrane region" description="Helical" evidence="6">
    <location>
        <begin position="363"/>
        <end position="383"/>
    </location>
</feature>
<evidence type="ECO:0000259" key="7">
    <source>
        <dbReference type="PROSITE" id="PS50850"/>
    </source>
</evidence>
<feature type="transmembrane region" description="Helical" evidence="6">
    <location>
        <begin position="95"/>
        <end position="116"/>
    </location>
</feature>
<feature type="compositionally biased region" description="Low complexity" evidence="5">
    <location>
        <begin position="46"/>
        <end position="57"/>
    </location>
</feature>
<accession>A0A1Y1UQY9</accession>
<dbReference type="PANTHER" id="PTHR23502:SF48">
    <property type="entry name" value="MULTIDRUG TRANSPORTER, PUTATIVE (AFU_ORTHOLOGUE AFUA_5G02700)-RELATED"/>
    <property type="match status" value="1"/>
</dbReference>
<evidence type="ECO:0000313" key="9">
    <source>
        <dbReference type="Proteomes" id="UP000193218"/>
    </source>
</evidence>
<feature type="transmembrane region" description="Helical" evidence="6">
    <location>
        <begin position="131"/>
        <end position="149"/>
    </location>
</feature>
<keyword evidence="3 6" id="KW-1133">Transmembrane helix</keyword>
<reference evidence="8 9" key="1">
    <citation type="submission" date="2017-03" db="EMBL/GenBank/DDBJ databases">
        <title>Widespread Adenine N6-methylation of Active Genes in Fungi.</title>
        <authorList>
            <consortium name="DOE Joint Genome Institute"/>
            <person name="Mondo S.J."/>
            <person name="Dannebaum R.O."/>
            <person name="Kuo R.C."/>
            <person name="Louie K.B."/>
            <person name="Bewick A.J."/>
            <person name="Labutti K."/>
            <person name="Haridas S."/>
            <person name="Kuo A."/>
            <person name="Salamov A."/>
            <person name="Ahrendt S.R."/>
            <person name="Lau R."/>
            <person name="Bowen B.P."/>
            <person name="Lipzen A."/>
            <person name="Sullivan W."/>
            <person name="Andreopoulos W.B."/>
            <person name="Clum A."/>
            <person name="Lindquist E."/>
            <person name="Daum C."/>
            <person name="Northen T.R."/>
            <person name="Ramamoorthy G."/>
            <person name="Schmitz R.J."/>
            <person name="Gryganskyi A."/>
            <person name="Culley D."/>
            <person name="Magnuson J."/>
            <person name="James T.Y."/>
            <person name="O'Malley M.A."/>
            <person name="Stajich J.E."/>
            <person name="Spatafora J.W."/>
            <person name="Visel A."/>
            <person name="Grigoriev I.V."/>
        </authorList>
    </citation>
    <scope>NUCLEOTIDE SEQUENCE [LARGE SCALE GENOMIC DNA]</scope>
    <source>
        <strain evidence="8 9">NRRL Y-17943</strain>
    </source>
</reference>
<name>A0A1Y1UQY9_9TREE</name>
<evidence type="ECO:0000256" key="5">
    <source>
        <dbReference type="SAM" id="MobiDB-lite"/>
    </source>
</evidence>
<dbReference type="OrthoDB" id="6770063at2759"/>
<comment type="subcellular location">
    <subcellularLocation>
        <location evidence="1">Membrane</location>
        <topology evidence="1">Multi-pass membrane protein</topology>
    </subcellularLocation>
</comment>
<feature type="transmembrane region" description="Helical" evidence="6">
    <location>
        <begin position="161"/>
        <end position="182"/>
    </location>
</feature>
<evidence type="ECO:0000313" key="8">
    <source>
        <dbReference type="EMBL" id="ORX39565.1"/>
    </source>
</evidence>
<feature type="transmembrane region" description="Helical" evidence="6">
    <location>
        <begin position="188"/>
        <end position="210"/>
    </location>
</feature>
<dbReference type="Proteomes" id="UP000193218">
    <property type="component" value="Unassembled WGS sequence"/>
</dbReference>
<feature type="transmembrane region" description="Helical" evidence="6">
    <location>
        <begin position="507"/>
        <end position="530"/>
    </location>
</feature>
<evidence type="ECO:0000256" key="3">
    <source>
        <dbReference type="ARBA" id="ARBA00022989"/>
    </source>
</evidence>
<keyword evidence="9" id="KW-1185">Reference proteome</keyword>
<feature type="transmembrane region" description="Helical" evidence="6">
    <location>
        <begin position="255"/>
        <end position="273"/>
    </location>
</feature>
<dbReference type="GO" id="GO:0022857">
    <property type="term" value="F:transmembrane transporter activity"/>
    <property type="evidence" value="ECO:0007669"/>
    <property type="project" value="InterPro"/>
</dbReference>
<dbReference type="PROSITE" id="PS50850">
    <property type="entry name" value="MFS"/>
    <property type="match status" value="1"/>
</dbReference>
<feature type="domain" description="Major facilitator superfamily (MFS) profile" evidence="7">
    <location>
        <begin position="91"/>
        <end position="535"/>
    </location>
</feature>
<feature type="transmembrane region" description="Helical" evidence="6">
    <location>
        <begin position="415"/>
        <end position="434"/>
    </location>
</feature>
<dbReference type="EMBL" id="NBSH01000002">
    <property type="protein sequence ID" value="ORX39565.1"/>
    <property type="molecule type" value="Genomic_DNA"/>
</dbReference>
<dbReference type="SUPFAM" id="SSF103473">
    <property type="entry name" value="MFS general substrate transporter"/>
    <property type="match status" value="1"/>
</dbReference>
<protein>
    <submittedName>
        <fullName evidence="8">Major facilitator superfamily domain-containing protein</fullName>
    </submittedName>
</protein>
<dbReference type="InterPro" id="IPR011701">
    <property type="entry name" value="MFS"/>
</dbReference>
<gene>
    <name evidence="8" type="ORF">BD324DRAFT_614178</name>
</gene>
<dbReference type="InterPro" id="IPR036259">
    <property type="entry name" value="MFS_trans_sf"/>
</dbReference>
<evidence type="ECO:0000256" key="6">
    <source>
        <dbReference type="SAM" id="Phobius"/>
    </source>
</evidence>
<keyword evidence="4 6" id="KW-0472">Membrane</keyword>
<feature type="transmembrane region" description="Helical" evidence="6">
    <location>
        <begin position="327"/>
        <end position="351"/>
    </location>
</feature>
<organism evidence="8 9">
    <name type="scientific">Kockovaella imperatae</name>
    <dbReference type="NCBI Taxonomy" id="4999"/>
    <lineage>
        <taxon>Eukaryota</taxon>
        <taxon>Fungi</taxon>
        <taxon>Dikarya</taxon>
        <taxon>Basidiomycota</taxon>
        <taxon>Agaricomycotina</taxon>
        <taxon>Tremellomycetes</taxon>
        <taxon>Tremellales</taxon>
        <taxon>Cuniculitremaceae</taxon>
        <taxon>Kockovaella</taxon>
    </lineage>
</organism>
<dbReference type="PANTHER" id="PTHR23502">
    <property type="entry name" value="MAJOR FACILITATOR SUPERFAMILY"/>
    <property type="match status" value="1"/>
</dbReference>
<feature type="region of interest" description="Disordered" evidence="5">
    <location>
        <begin position="1"/>
        <end position="81"/>
    </location>
</feature>
<dbReference type="Pfam" id="PF07690">
    <property type="entry name" value="MFS_1"/>
    <property type="match status" value="1"/>
</dbReference>
<evidence type="ECO:0000256" key="2">
    <source>
        <dbReference type="ARBA" id="ARBA00022692"/>
    </source>
</evidence>
<dbReference type="GO" id="GO:0005886">
    <property type="term" value="C:plasma membrane"/>
    <property type="evidence" value="ECO:0007669"/>
    <property type="project" value="TreeGrafter"/>
</dbReference>
<dbReference type="AlphaFoldDB" id="A0A1Y1UQY9"/>
<dbReference type="Gene3D" id="1.20.1250.20">
    <property type="entry name" value="MFS general substrate transporter like domains"/>
    <property type="match status" value="1"/>
</dbReference>
<feature type="transmembrane region" description="Helical" evidence="6">
    <location>
        <begin position="474"/>
        <end position="495"/>
    </location>
</feature>
<dbReference type="FunCoup" id="A0A1Y1UQY9">
    <property type="interactions" value="6"/>
</dbReference>
<dbReference type="GeneID" id="33556377"/>
<dbReference type="InterPro" id="IPR020846">
    <property type="entry name" value="MFS_dom"/>
</dbReference>
<dbReference type="InParanoid" id="A0A1Y1UQY9"/>